<feature type="compositionally biased region" description="Pro residues" evidence="1">
    <location>
        <begin position="514"/>
        <end position="526"/>
    </location>
</feature>
<dbReference type="RefSeq" id="WP_193667368.1">
    <property type="nucleotide sequence ID" value="NZ_JACDTV010000002.1"/>
</dbReference>
<dbReference type="Proteomes" id="UP000732378">
    <property type="component" value="Unassembled WGS sequence"/>
</dbReference>
<accession>A0ABS2MFP7</accession>
<dbReference type="EMBL" id="JAFBBZ010000001">
    <property type="protein sequence ID" value="MBM7510006.1"/>
    <property type="molecule type" value="Genomic_DNA"/>
</dbReference>
<evidence type="ECO:0000313" key="3">
    <source>
        <dbReference type="Proteomes" id="UP000732378"/>
    </source>
</evidence>
<gene>
    <name evidence="2" type="ORF">JOE61_003820</name>
</gene>
<organism evidence="2 3">
    <name type="scientific">Nocardioides salarius</name>
    <dbReference type="NCBI Taxonomy" id="374513"/>
    <lineage>
        <taxon>Bacteria</taxon>
        <taxon>Bacillati</taxon>
        <taxon>Actinomycetota</taxon>
        <taxon>Actinomycetes</taxon>
        <taxon>Propionibacteriales</taxon>
        <taxon>Nocardioidaceae</taxon>
        <taxon>Nocardioides</taxon>
    </lineage>
</organism>
<name>A0ABS2MFP7_9ACTN</name>
<protein>
    <recommendedName>
        <fullName evidence="4">HNH endonuclease</fullName>
    </recommendedName>
</protein>
<evidence type="ECO:0008006" key="4">
    <source>
        <dbReference type="Google" id="ProtNLM"/>
    </source>
</evidence>
<proteinExistence type="predicted"/>
<evidence type="ECO:0000256" key="1">
    <source>
        <dbReference type="SAM" id="MobiDB-lite"/>
    </source>
</evidence>
<feature type="region of interest" description="Disordered" evidence="1">
    <location>
        <begin position="507"/>
        <end position="526"/>
    </location>
</feature>
<keyword evidence="3" id="KW-1185">Reference proteome</keyword>
<sequence length="526" mass="57476">MTTQELERCDTADAVLAYARSQRAARDAAEVAMYEATCTWAAMHTTFDPARAAVLPGTDLQVSIAGPGAPSVSEFAIVEYGTAIGLSADTAVGYVAHVVEIRYRLPHLHGAVTAGRVPVWRARRIAEATLALPAEAAEWVDRHLAGVAATCSYAALARLVEEALCRFDPEAAEDNRAKAAEHRRLDIHLDTATRGGACIDGTADITGCLDLADALDLENAVAREARNLALAGSDQPLDVRRSQALGVLARTQTTLDLTSTEARDGDEDPAPRVPARQVVLNIHLTDTALAGTDPTTCRMSADPFAPSAGLHLARIEETRSFLTTDQLCEWLRVPGTHVSYRTITGGGLDPEAYEHPFRATQPGNTEHLNTKPTGEVTAEDIRRFASAPDLRPHPRRPLDLAQEITTPGYSPTDRLAEQTRQRHPRCVFPHCTRRARRRRPDEAHADLDHITTYDPDGPPGQTTTANLATLCRRHHRAKTHTAWTYRPTPTGFIWTSPHRYQYLVEPRGTTDLGRPPPLTRPPTRPV</sequence>
<dbReference type="CDD" id="cd00085">
    <property type="entry name" value="HNHc"/>
    <property type="match status" value="1"/>
</dbReference>
<evidence type="ECO:0000313" key="2">
    <source>
        <dbReference type="EMBL" id="MBM7510006.1"/>
    </source>
</evidence>
<dbReference type="InterPro" id="IPR003615">
    <property type="entry name" value="HNH_nuc"/>
</dbReference>
<reference evidence="2 3" key="1">
    <citation type="submission" date="2021-01" db="EMBL/GenBank/DDBJ databases">
        <title>Sequencing the genomes of 1000 actinobacteria strains.</title>
        <authorList>
            <person name="Klenk H.-P."/>
        </authorList>
    </citation>
    <scope>NUCLEOTIDE SEQUENCE [LARGE SCALE GENOMIC DNA]</scope>
    <source>
        <strain evidence="2 3">DSM 18239</strain>
    </source>
</reference>
<comment type="caution">
    <text evidence="2">The sequence shown here is derived from an EMBL/GenBank/DDBJ whole genome shotgun (WGS) entry which is preliminary data.</text>
</comment>